<dbReference type="PROSITE" id="PS51373">
    <property type="entry name" value="HIPIP"/>
    <property type="match status" value="1"/>
</dbReference>
<evidence type="ECO:0000256" key="8">
    <source>
        <dbReference type="RuleBase" id="RU000620"/>
    </source>
</evidence>
<evidence type="ECO:0000256" key="4">
    <source>
        <dbReference type="ARBA" id="ARBA00022723"/>
    </source>
</evidence>
<name>W9VQS5_9GAMM</name>
<feature type="chain" id="PRO_5004930661" description="High-potential iron-sulfur protein" evidence="9">
    <location>
        <begin position="34"/>
        <end position="106"/>
    </location>
</feature>
<dbReference type="RefSeq" id="WP_036506487.1">
    <property type="nucleotide sequence ID" value="NZ_AONB01000001.1"/>
</dbReference>
<dbReference type="GO" id="GO:0019646">
    <property type="term" value="P:aerobic electron transport chain"/>
    <property type="evidence" value="ECO:0007669"/>
    <property type="project" value="InterPro"/>
</dbReference>
<comment type="subunit">
    <text evidence="8">Homodimer.</text>
</comment>
<dbReference type="Proteomes" id="UP000019464">
    <property type="component" value="Unassembled WGS sequence"/>
</dbReference>
<dbReference type="AlphaFoldDB" id="W9VQS5"/>
<reference evidence="11 12" key="2">
    <citation type="journal article" date="2015" name="Syst. Appl. Microbiol.">
        <title>Nitrincola nitratireducens sp. nov. isolated from a haloalkaline crater lake.</title>
        <authorList>
            <person name="Singh A."/>
            <person name="Vaidya B."/>
            <person name="Tanuku N.R."/>
            <person name="Pinnaka A.K."/>
        </authorList>
    </citation>
    <scope>NUCLEOTIDE SEQUENCE [LARGE SCALE GENOMIC DNA]</scope>
    <source>
        <strain evidence="11 12">AK23</strain>
    </source>
</reference>
<proteinExistence type="inferred from homology"/>
<evidence type="ECO:0000313" key="11">
    <source>
        <dbReference type="EMBL" id="EXJ12795.1"/>
    </source>
</evidence>
<dbReference type="PROSITE" id="PS51318">
    <property type="entry name" value="TAT"/>
    <property type="match status" value="1"/>
</dbReference>
<dbReference type="InterPro" id="IPR000170">
    <property type="entry name" value="High_potential_FeS_prot"/>
</dbReference>
<evidence type="ECO:0000313" key="12">
    <source>
        <dbReference type="Proteomes" id="UP000019464"/>
    </source>
</evidence>
<dbReference type="STRING" id="1229521.D791_00137"/>
<dbReference type="GO" id="GO:0046872">
    <property type="term" value="F:metal ion binding"/>
    <property type="evidence" value="ECO:0007669"/>
    <property type="project" value="UniProtKB-KW"/>
</dbReference>
<keyword evidence="6 8" id="KW-0408">Iron</keyword>
<reference evidence="12" key="1">
    <citation type="submission" date="2012-11" db="EMBL/GenBank/DDBJ databases">
        <authorList>
            <person name="Singh A."/>
            <person name="Pinnaka A.K."/>
            <person name="Vaidya B."/>
        </authorList>
    </citation>
    <scope>NUCLEOTIDE SEQUENCE [LARGE SCALE GENOMIC DNA]</scope>
    <source>
        <strain evidence="12">AK23</strain>
    </source>
</reference>
<dbReference type="OrthoDB" id="5298540at2"/>
<keyword evidence="2 8" id="KW-0813">Transport</keyword>
<keyword evidence="3 8" id="KW-0004">4Fe-4S</keyword>
<keyword evidence="4 8" id="KW-0479">Metal-binding</keyword>
<sequence length="106" mass="11399">MANSTRRGFLKKGMFGLAALPLGMGVLTSKSFAASLPPLSEDAPNAKALNYKKVAADASSHPAFKEGSYCDNCMFWQPDTEGCTLFQGFSVEAKGWCQSWVQRPGS</sequence>
<evidence type="ECO:0000256" key="6">
    <source>
        <dbReference type="ARBA" id="ARBA00023004"/>
    </source>
</evidence>
<accession>W9VQS5</accession>
<dbReference type="GO" id="GO:0009055">
    <property type="term" value="F:electron transfer activity"/>
    <property type="evidence" value="ECO:0007669"/>
    <property type="project" value="InterPro"/>
</dbReference>
<dbReference type="GO" id="GO:0051539">
    <property type="term" value="F:4 iron, 4 sulfur cluster binding"/>
    <property type="evidence" value="ECO:0007669"/>
    <property type="project" value="UniProtKB-KW"/>
</dbReference>
<dbReference type="EMBL" id="AONB01000001">
    <property type="protein sequence ID" value="EXJ12795.1"/>
    <property type="molecule type" value="Genomic_DNA"/>
</dbReference>
<dbReference type="Pfam" id="PF01355">
    <property type="entry name" value="HIPIP"/>
    <property type="match status" value="1"/>
</dbReference>
<dbReference type="SUPFAM" id="SSF57652">
    <property type="entry name" value="HIPIP (high potential iron protein)"/>
    <property type="match status" value="1"/>
</dbReference>
<organism evidence="11 12">
    <name type="scientific">Nitrincola nitratireducens</name>
    <dbReference type="NCBI Taxonomy" id="1229521"/>
    <lineage>
        <taxon>Bacteria</taxon>
        <taxon>Pseudomonadati</taxon>
        <taxon>Pseudomonadota</taxon>
        <taxon>Gammaproteobacteria</taxon>
        <taxon>Oceanospirillales</taxon>
        <taxon>Oceanospirillaceae</taxon>
        <taxon>Nitrincola</taxon>
    </lineage>
</organism>
<feature type="domain" description="High potential iron-sulfur proteins family profile" evidence="10">
    <location>
        <begin position="33"/>
        <end position="105"/>
    </location>
</feature>
<evidence type="ECO:0000256" key="1">
    <source>
        <dbReference type="ARBA" id="ARBA00002137"/>
    </source>
</evidence>
<comment type="caution">
    <text evidence="11">The sequence shown here is derived from an EMBL/GenBank/DDBJ whole genome shotgun (WGS) entry which is preliminary data.</text>
</comment>
<evidence type="ECO:0000256" key="3">
    <source>
        <dbReference type="ARBA" id="ARBA00022485"/>
    </source>
</evidence>
<dbReference type="InterPro" id="IPR036369">
    <property type="entry name" value="HIPIP_sf"/>
</dbReference>
<evidence type="ECO:0000256" key="9">
    <source>
        <dbReference type="SAM" id="SignalP"/>
    </source>
</evidence>
<dbReference type="InterPro" id="IPR006311">
    <property type="entry name" value="TAT_signal"/>
</dbReference>
<dbReference type="Gene3D" id="4.10.490.10">
    <property type="entry name" value="High potential iron-sulphur protein"/>
    <property type="match status" value="1"/>
</dbReference>
<gene>
    <name evidence="11" type="primary">hip</name>
    <name evidence="11" type="ORF">D791_00137</name>
</gene>
<evidence type="ECO:0000259" key="10">
    <source>
        <dbReference type="PROSITE" id="PS51373"/>
    </source>
</evidence>
<keyword evidence="7 8" id="KW-0411">Iron-sulfur</keyword>
<evidence type="ECO:0000256" key="5">
    <source>
        <dbReference type="ARBA" id="ARBA00022982"/>
    </source>
</evidence>
<comment type="function">
    <text evidence="1 8">Specific class of high-redox-potential 4Fe-4S ferredoxins. Functions in anaerobic electron transport in most purple and in some other photosynthetic bacteria and in at least one genus (Paracoccus) of halophilic, denitrifying bacteria.</text>
</comment>
<evidence type="ECO:0000256" key="2">
    <source>
        <dbReference type="ARBA" id="ARBA00022448"/>
    </source>
</evidence>
<comment type="similarity">
    <text evidence="8">Belongs to the high-potential iron-sulfur protein (HiPIP) family.</text>
</comment>
<keyword evidence="5 8" id="KW-0249">Electron transport</keyword>
<protein>
    <recommendedName>
        <fullName evidence="8">High-potential iron-sulfur protein</fullName>
        <shortName evidence="8">HiPIP</shortName>
    </recommendedName>
</protein>
<evidence type="ECO:0000256" key="7">
    <source>
        <dbReference type="ARBA" id="ARBA00023014"/>
    </source>
</evidence>
<keyword evidence="12" id="KW-1185">Reference proteome</keyword>
<feature type="signal peptide" evidence="9">
    <location>
        <begin position="1"/>
        <end position="33"/>
    </location>
</feature>
<keyword evidence="9" id="KW-0732">Signal</keyword>